<name>A0AA42Q0P3_9BURK</name>
<dbReference type="Proteomes" id="UP001161065">
    <property type="component" value="Unassembled WGS sequence"/>
</dbReference>
<protein>
    <submittedName>
        <fullName evidence="1">Uncharacterized protein</fullName>
    </submittedName>
</protein>
<evidence type="ECO:0000313" key="2">
    <source>
        <dbReference type="Proteomes" id="UP001161065"/>
    </source>
</evidence>
<dbReference type="EMBL" id="JAOCEK010000009">
    <property type="protein sequence ID" value="MDH1334990.1"/>
    <property type="molecule type" value="Genomic_DNA"/>
</dbReference>
<organism evidence="1 2">
    <name type="scientific">Comamonas thiooxydans</name>
    <dbReference type="NCBI Taxonomy" id="363952"/>
    <lineage>
        <taxon>Bacteria</taxon>
        <taxon>Pseudomonadati</taxon>
        <taxon>Pseudomonadota</taxon>
        <taxon>Betaproteobacteria</taxon>
        <taxon>Burkholderiales</taxon>
        <taxon>Comamonadaceae</taxon>
        <taxon>Comamonas</taxon>
    </lineage>
</organism>
<dbReference type="RefSeq" id="WP_280008351.1">
    <property type="nucleotide sequence ID" value="NZ_JAOCEK010000009.1"/>
</dbReference>
<dbReference type="AlphaFoldDB" id="A0AA42Q0P3"/>
<proteinExistence type="predicted"/>
<sequence>MSTTAESSVSLTYSEALRKMQGKDWLQQPLANFTLDELAALARTLPNLHGFDSDSLLSGDLGRNALAPVALVFSLLWRHPSLANFRPASPELIEERHIDEGLRLFHSYVEAEIMSRRQGVSNDIGYATLIGKYEKLLESNV</sequence>
<evidence type="ECO:0000313" key="1">
    <source>
        <dbReference type="EMBL" id="MDH1334990.1"/>
    </source>
</evidence>
<comment type="caution">
    <text evidence="1">The sequence shown here is derived from an EMBL/GenBank/DDBJ whole genome shotgun (WGS) entry which is preliminary data.</text>
</comment>
<accession>A0AA42Q0P3</accession>
<reference evidence="1" key="1">
    <citation type="submission" date="2022-09" db="EMBL/GenBank/DDBJ databases">
        <title>Intensive care unit water sources are persistently colonized with multi-drug resistant bacteria and are the site of extensive horizontal gene transfer of antibiotic resistance genes.</title>
        <authorList>
            <person name="Diorio-Toth L."/>
        </authorList>
    </citation>
    <scope>NUCLEOTIDE SEQUENCE</scope>
    <source>
        <strain evidence="1">GD03832</strain>
    </source>
</reference>
<gene>
    <name evidence="1" type="ORF">N5D63_12670</name>
</gene>